<keyword evidence="2" id="KW-1185">Reference proteome</keyword>
<evidence type="ECO:0008006" key="3">
    <source>
        <dbReference type="Google" id="ProtNLM"/>
    </source>
</evidence>
<accession>A0A9X3J8R0</accession>
<dbReference type="AlphaFoldDB" id="A0A9X3J8R0"/>
<dbReference type="SUPFAM" id="SSF56796">
    <property type="entry name" value="Dehydroquinate synthase-like"/>
    <property type="match status" value="1"/>
</dbReference>
<comment type="caution">
    <text evidence="1">The sequence shown here is derived from an EMBL/GenBank/DDBJ whole genome shotgun (WGS) entry which is preliminary data.</text>
</comment>
<reference evidence="1" key="1">
    <citation type="submission" date="2022-11" db="EMBL/GenBank/DDBJ databases">
        <title>Marilongibacter aestuarii gen. nov., sp. nov., isolated from tidal flat sediment.</title>
        <authorList>
            <person name="Jiayan W."/>
        </authorList>
    </citation>
    <scope>NUCLEOTIDE SEQUENCE</scope>
    <source>
        <strain evidence="1">Z1-6</strain>
    </source>
</reference>
<dbReference type="Gene3D" id="1.20.1090.10">
    <property type="entry name" value="Dehydroquinate synthase-like - alpha domain"/>
    <property type="match status" value="1"/>
</dbReference>
<evidence type="ECO:0000313" key="1">
    <source>
        <dbReference type="EMBL" id="MCY1721980.1"/>
    </source>
</evidence>
<name>A0A9X3J8R0_9BACT</name>
<gene>
    <name evidence="1" type="ORF">OU798_16620</name>
</gene>
<organism evidence="1 2">
    <name type="scientific">Draconibacterium aestuarii</name>
    <dbReference type="NCBI Taxonomy" id="2998507"/>
    <lineage>
        <taxon>Bacteria</taxon>
        <taxon>Pseudomonadati</taxon>
        <taxon>Bacteroidota</taxon>
        <taxon>Bacteroidia</taxon>
        <taxon>Marinilabiliales</taxon>
        <taxon>Prolixibacteraceae</taxon>
        <taxon>Draconibacterium</taxon>
    </lineage>
</organism>
<protein>
    <recommendedName>
        <fullName evidence="3">Alcohol dehydrogenase iron-type/glycerol dehydrogenase GldA domain-containing protein</fullName>
    </recommendedName>
</protein>
<proteinExistence type="predicted"/>
<evidence type="ECO:0000313" key="2">
    <source>
        <dbReference type="Proteomes" id="UP001145087"/>
    </source>
</evidence>
<dbReference type="EMBL" id="JAPOHD010000030">
    <property type="protein sequence ID" value="MCY1721980.1"/>
    <property type="molecule type" value="Genomic_DNA"/>
</dbReference>
<sequence>MIRTMMQRFGIPGRLSDLNIENIEIDEMARSAMKIQRLLKNNVRDVSMSDAIFIYTKAI</sequence>
<dbReference type="Proteomes" id="UP001145087">
    <property type="component" value="Unassembled WGS sequence"/>
</dbReference>